<gene>
    <name evidence="1" type="ORF">RYX45_12680</name>
</gene>
<comment type="caution">
    <text evidence="1">The sequence shown here is derived from an EMBL/GenBank/DDBJ whole genome shotgun (WGS) entry which is preliminary data.</text>
</comment>
<evidence type="ECO:0000313" key="2">
    <source>
        <dbReference type="Proteomes" id="UP001285636"/>
    </source>
</evidence>
<protein>
    <submittedName>
        <fullName evidence="1">Uncharacterized protein</fullName>
    </submittedName>
</protein>
<proteinExistence type="predicted"/>
<reference evidence="1" key="1">
    <citation type="submission" date="2023-10" db="EMBL/GenBank/DDBJ databases">
        <title>Screening of Alkalihalophilus pseudofirmusBZ-TG-HK211 and Its Alleviation of Salt Stress on Rapeseed Growth.</title>
        <authorList>
            <person name="Zhao B."/>
            <person name="Guo T."/>
        </authorList>
    </citation>
    <scope>NUCLEOTIDE SEQUENCE</scope>
    <source>
        <strain evidence="1">BZ-TG-HK211</strain>
    </source>
</reference>
<evidence type="ECO:0000313" key="1">
    <source>
        <dbReference type="EMBL" id="MDV2886038.1"/>
    </source>
</evidence>
<dbReference type="Proteomes" id="UP001285636">
    <property type="component" value="Unassembled WGS sequence"/>
</dbReference>
<name>A0AAJ2NPF6_ALKPS</name>
<organism evidence="1 2">
    <name type="scientific">Alkalihalophilus pseudofirmus</name>
    <name type="common">Bacillus pseudofirmus</name>
    <dbReference type="NCBI Taxonomy" id="79885"/>
    <lineage>
        <taxon>Bacteria</taxon>
        <taxon>Bacillati</taxon>
        <taxon>Bacillota</taxon>
        <taxon>Bacilli</taxon>
        <taxon>Bacillales</taxon>
        <taxon>Bacillaceae</taxon>
        <taxon>Alkalihalophilus</taxon>
    </lineage>
</organism>
<accession>A0AAJ2NPF6</accession>
<dbReference type="RefSeq" id="WP_012960181.1">
    <property type="nucleotide sequence ID" value="NZ_CP117835.1"/>
</dbReference>
<dbReference type="EMBL" id="JAWJAY010000002">
    <property type="protein sequence ID" value="MDV2886038.1"/>
    <property type="molecule type" value="Genomic_DNA"/>
</dbReference>
<sequence>MALEEWYEELLVECKCKLGRELTEKEVELLNWVKDKQFESVYQQIKTS</sequence>
<dbReference type="AlphaFoldDB" id="A0AAJ2NPF6"/>